<comment type="caution">
    <text evidence="1">The sequence shown here is derived from an EMBL/GenBank/DDBJ whole genome shotgun (WGS) entry which is preliminary data.</text>
</comment>
<accession>A0ABV1IJB4</accession>
<proteinExistence type="predicted"/>
<reference evidence="1 2" key="1">
    <citation type="submission" date="2024-04" db="EMBL/GenBank/DDBJ databases">
        <title>Human intestinal bacterial collection.</title>
        <authorList>
            <person name="Pauvert C."/>
            <person name="Hitch T.C.A."/>
            <person name="Clavel T."/>
        </authorList>
    </citation>
    <scope>NUCLEOTIDE SEQUENCE [LARGE SCALE GENOMIC DNA]</scope>
    <source>
        <strain evidence="1 2">CLA-AA-H197</strain>
    </source>
</reference>
<dbReference type="RefSeq" id="WP_349182774.1">
    <property type="nucleotide sequence ID" value="NZ_JBBNGS010000013.1"/>
</dbReference>
<dbReference type="PANTHER" id="PTHR46124">
    <property type="entry name" value="D-AMINOACYL-TRNA DEACYLASE"/>
    <property type="match status" value="1"/>
</dbReference>
<organism evidence="1 2">
    <name type="scientific">Paratractidigestivibacter faecalis</name>
    <dbReference type="NCBI Taxonomy" id="2292441"/>
    <lineage>
        <taxon>Bacteria</taxon>
        <taxon>Bacillati</taxon>
        <taxon>Actinomycetota</taxon>
        <taxon>Coriobacteriia</taxon>
        <taxon>Coriobacteriales</taxon>
        <taxon>Atopobiaceae</taxon>
        <taxon>Paratractidigestivibacter</taxon>
    </lineage>
</organism>
<dbReference type="EC" id="3.1.-.-" evidence="1"/>
<evidence type="ECO:0000313" key="1">
    <source>
        <dbReference type="EMBL" id="MEQ2638146.1"/>
    </source>
</evidence>
<keyword evidence="2" id="KW-1185">Reference proteome</keyword>
<name>A0ABV1IJB4_9ACTN</name>
<keyword evidence="1" id="KW-0378">Hydrolase</keyword>
<dbReference type="EMBL" id="JBBNGS010000013">
    <property type="protein sequence ID" value="MEQ2638146.1"/>
    <property type="molecule type" value="Genomic_DNA"/>
</dbReference>
<gene>
    <name evidence="1" type="ORF">AAAT05_07320</name>
</gene>
<dbReference type="InterPro" id="IPR032466">
    <property type="entry name" value="Metal_Hydrolase"/>
</dbReference>
<dbReference type="SUPFAM" id="SSF51556">
    <property type="entry name" value="Metallo-dependent hydrolases"/>
    <property type="match status" value="1"/>
</dbReference>
<dbReference type="PANTHER" id="PTHR46124:SF2">
    <property type="entry name" value="D-AMINOACYL-TRNA DEACYLASE"/>
    <property type="match status" value="1"/>
</dbReference>
<evidence type="ECO:0000313" key="2">
    <source>
        <dbReference type="Proteomes" id="UP001478817"/>
    </source>
</evidence>
<dbReference type="InterPro" id="IPR001130">
    <property type="entry name" value="TatD-like"/>
</dbReference>
<sequence length="336" mass="36290">MSELKVLDHLMLADGELFHNSKGRACPAPRPLAPVADTHAHLGSLHGHDPALALARAALAGVRMMVVPIDPVAEFPRKWTDAAALWDFLDTHLAIARDCLDEAADLGFVPPAFDGWDAPGLLGNVRIVAGVHPYGAEGFDDAAEALMRELLASPRCVGVGEIGLDFGPYNEVSPREQEECFRRQLRMAHELGLPVELHIRDGVDDMVGEAHALAARVLAQEGVPEAGCDLHCFTSDTRIMEDFCRLGCSIAFGGASTFSRSEDIRDAARVCPERLMVTETDSPYMAPVPLRGEECEPAMVVFVADMLAREREAAGVAPAAQTYAALWRNACKLFGL</sequence>
<dbReference type="CDD" id="cd01310">
    <property type="entry name" value="TatD_DNAse"/>
    <property type="match status" value="1"/>
</dbReference>
<dbReference type="Gene3D" id="3.20.20.140">
    <property type="entry name" value="Metal-dependent hydrolases"/>
    <property type="match status" value="1"/>
</dbReference>
<protein>
    <submittedName>
        <fullName evidence="1">TatD family hydrolase</fullName>
        <ecNumber evidence="1">3.1.-.-</ecNumber>
    </submittedName>
</protein>
<dbReference type="Proteomes" id="UP001478817">
    <property type="component" value="Unassembled WGS sequence"/>
</dbReference>
<dbReference type="GO" id="GO:0016787">
    <property type="term" value="F:hydrolase activity"/>
    <property type="evidence" value="ECO:0007669"/>
    <property type="project" value="UniProtKB-KW"/>
</dbReference>
<dbReference type="Pfam" id="PF01026">
    <property type="entry name" value="TatD_DNase"/>
    <property type="match status" value="1"/>
</dbReference>